<protein>
    <submittedName>
        <fullName evidence="1">Uncharacterized protein</fullName>
    </submittedName>
</protein>
<dbReference type="AlphaFoldDB" id="A0A0E9UAE8"/>
<proteinExistence type="predicted"/>
<organism evidence="1">
    <name type="scientific">Anguilla anguilla</name>
    <name type="common">European freshwater eel</name>
    <name type="synonym">Muraena anguilla</name>
    <dbReference type="NCBI Taxonomy" id="7936"/>
    <lineage>
        <taxon>Eukaryota</taxon>
        <taxon>Metazoa</taxon>
        <taxon>Chordata</taxon>
        <taxon>Craniata</taxon>
        <taxon>Vertebrata</taxon>
        <taxon>Euteleostomi</taxon>
        <taxon>Actinopterygii</taxon>
        <taxon>Neopterygii</taxon>
        <taxon>Teleostei</taxon>
        <taxon>Anguilliformes</taxon>
        <taxon>Anguillidae</taxon>
        <taxon>Anguilla</taxon>
    </lineage>
</organism>
<reference evidence="1" key="2">
    <citation type="journal article" date="2015" name="Fish Shellfish Immunol.">
        <title>Early steps in the European eel (Anguilla anguilla)-Vibrio vulnificus interaction in the gills: Role of the RtxA13 toxin.</title>
        <authorList>
            <person name="Callol A."/>
            <person name="Pajuelo D."/>
            <person name="Ebbesson L."/>
            <person name="Teles M."/>
            <person name="MacKenzie S."/>
            <person name="Amaro C."/>
        </authorList>
    </citation>
    <scope>NUCLEOTIDE SEQUENCE</scope>
</reference>
<name>A0A0E9UAE8_ANGAN</name>
<accession>A0A0E9UAE8</accession>
<evidence type="ECO:0000313" key="1">
    <source>
        <dbReference type="EMBL" id="JAH62796.1"/>
    </source>
</evidence>
<sequence>MGIRFYFVSCICNCELNDCLMYTQL</sequence>
<reference evidence="1" key="1">
    <citation type="submission" date="2014-11" db="EMBL/GenBank/DDBJ databases">
        <authorList>
            <person name="Amaro Gonzalez C."/>
        </authorList>
    </citation>
    <scope>NUCLEOTIDE SEQUENCE</scope>
</reference>
<dbReference type="EMBL" id="GBXM01045781">
    <property type="protein sequence ID" value="JAH62796.1"/>
    <property type="molecule type" value="Transcribed_RNA"/>
</dbReference>